<keyword evidence="6 10" id="KW-0863">Zinc-finger</keyword>
<accession>G0TW00</accession>
<dbReference type="InterPro" id="IPR024766">
    <property type="entry name" value="Znf_RING_H2"/>
</dbReference>
<dbReference type="SUPFAM" id="SSF57850">
    <property type="entry name" value="RING/U-box"/>
    <property type="match status" value="2"/>
</dbReference>
<evidence type="ECO:0000256" key="2">
    <source>
        <dbReference type="ARBA" id="ARBA00004496"/>
    </source>
</evidence>
<evidence type="ECO:0000256" key="7">
    <source>
        <dbReference type="ARBA" id="ARBA00022786"/>
    </source>
</evidence>
<dbReference type="GO" id="GO:0005634">
    <property type="term" value="C:nucleus"/>
    <property type="evidence" value="ECO:0007669"/>
    <property type="project" value="UniProtKB-SubCell"/>
</dbReference>
<dbReference type="InterPro" id="IPR001841">
    <property type="entry name" value="Znf_RING"/>
</dbReference>
<dbReference type="GO" id="GO:0008270">
    <property type="term" value="F:zinc ion binding"/>
    <property type="evidence" value="ECO:0007669"/>
    <property type="project" value="UniProtKB-KW"/>
</dbReference>
<dbReference type="GO" id="GO:0005737">
    <property type="term" value="C:cytoplasm"/>
    <property type="evidence" value="ECO:0007669"/>
    <property type="project" value="UniProtKB-SubCell"/>
</dbReference>
<evidence type="ECO:0000256" key="10">
    <source>
        <dbReference type="PROSITE-ProRule" id="PRU00175"/>
    </source>
</evidence>
<keyword evidence="4" id="KW-0963">Cytoplasm</keyword>
<evidence type="ECO:0000256" key="5">
    <source>
        <dbReference type="ARBA" id="ARBA00022723"/>
    </source>
</evidence>
<evidence type="ECO:0000259" key="11">
    <source>
        <dbReference type="PROSITE" id="PS50089"/>
    </source>
</evidence>
<dbReference type="InterPro" id="IPR013083">
    <property type="entry name" value="Znf_RING/FYVE/PHD"/>
</dbReference>
<comment type="pathway">
    <text evidence="3">Protein modification; protein ubiquitination.</text>
</comment>
<evidence type="ECO:0000256" key="8">
    <source>
        <dbReference type="ARBA" id="ARBA00022833"/>
    </source>
</evidence>
<dbReference type="InterPro" id="IPR051031">
    <property type="entry name" value="RING-box_E3_Ubiquitin_Ligase"/>
</dbReference>
<evidence type="ECO:0000256" key="1">
    <source>
        <dbReference type="ARBA" id="ARBA00004123"/>
    </source>
</evidence>
<name>G0TW00_TRYVY</name>
<feature type="domain" description="RING-type" evidence="11">
    <location>
        <begin position="139"/>
        <end position="161"/>
    </location>
</feature>
<keyword evidence="7" id="KW-0833">Ubl conjugation pathway</keyword>
<keyword evidence="9" id="KW-0539">Nucleus</keyword>
<proteinExistence type="predicted"/>
<evidence type="ECO:0000256" key="3">
    <source>
        <dbReference type="ARBA" id="ARBA00004906"/>
    </source>
</evidence>
<dbReference type="VEuPathDB" id="TriTrypDB:TvY486_0503170"/>
<comment type="subcellular location">
    <subcellularLocation>
        <location evidence="2">Cytoplasm</location>
    </subcellularLocation>
    <subcellularLocation>
        <location evidence="1">Nucleus</location>
    </subcellularLocation>
</comment>
<dbReference type="EMBL" id="HE573021">
    <property type="protein sequence ID" value="CCC48116.1"/>
    <property type="molecule type" value="Genomic_DNA"/>
</dbReference>
<dbReference type="Pfam" id="PF12678">
    <property type="entry name" value="zf-rbx1"/>
    <property type="match status" value="1"/>
</dbReference>
<organism evidence="12">
    <name type="scientific">Trypanosoma vivax (strain Y486)</name>
    <dbReference type="NCBI Taxonomy" id="1055687"/>
    <lineage>
        <taxon>Eukaryota</taxon>
        <taxon>Discoba</taxon>
        <taxon>Euglenozoa</taxon>
        <taxon>Kinetoplastea</taxon>
        <taxon>Metakinetoplastina</taxon>
        <taxon>Trypanosomatida</taxon>
        <taxon>Trypanosomatidae</taxon>
        <taxon>Trypanosoma</taxon>
        <taxon>Duttonella</taxon>
    </lineage>
</organism>
<dbReference type="PANTHER" id="PTHR11210">
    <property type="entry name" value="RING BOX"/>
    <property type="match status" value="1"/>
</dbReference>
<evidence type="ECO:0000256" key="6">
    <source>
        <dbReference type="ARBA" id="ARBA00022771"/>
    </source>
</evidence>
<dbReference type="AlphaFoldDB" id="G0TW00"/>
<evidence type="ECO:0000313" key="12">
    <source>
        <dbReference type="EMBL" id="CCC48116.1"/>
    </source>
</evidence>
<evidence type="ECO:0000256" key="4">
    <source>
        <dbReference type="ARBA" id="ARBA00022490"/>
    </source>
</evidence>
<dbReference type="PROSITE" id="PS50089">
    <property type="entry name" value="ZF_RING_2"/>
    <property type="match status" value="1"/>
</dbReference>
<dbReference type="Gene3D" id="3.30.40.10">
    <property type="entry name" value="Zinc/RING finger domain, C3HC4 (zinc finger)"/>
    <property type="match status" value="2"/>
</dbReference>
<evidence type="ECO:0000256" key="9">
    <source>
        <dbReference type="ARBA" id="ARBA00023242"/>
    </source>
</evidence>
<sequence>MTDILPCTQSGSAVNSEDCCYVRVKRWDVVAVWSWEAQADTCAICKGAIADTCIECRGATGPARSGNCSSVTTGGHGPGFNNNAEDVSNGDISLSSVATMTLSTDARHDSGDLPPSSLAPRLVWGGTVSGDCLIVWGACNHVFHHHCVSRWVRRRPLCPVCGATWKVSKTACNDC</sequence>
<gene>
    <name evidence="12" type="ORF">TVY486_0503170</name>
</gene>
<dbReference type="OMA" id="SKTACND"/>
<keyword evidence="8" id="KW-0862">Zinc</keyword>
<reference evidence="12" key="1">
    <citation type="journal article" date="2012" name="Proc. Natl. Acad. Sci. U.S.A.">
        <title>Antigenic diversity is generated by distinct evolutionary mechanisms in African trypanosome species.</title>
        <authorList>
            <person name="Jackson A.P."/>
            <person name="Berry A."/>
            <person name="Aslett M."/>
            <person name="Allison H.C."/>
            <person name="Burton P."/>
            <person name="Vavrova-Anderson J."/>
            <person name="Brown R."/>
            <person name="Browne H."/>
            <person name="Corton N."/>
            <person name="Hauser H."/>
            <person name="Gamble J."/>
            <person name="Gilderthorp R."/>
            <person name="Marcello L."/>
            <person name="McQuillan J."/>
            <person name="Otto T.D."/>
            <person name="Quail M.A."/>
            <person name="Sanders M.J."/>
            <person name="van Tonder A."/>
            <person name="Ginger M.L."/>
            <person name="Field M.C."/>
            <person name="Barry J.D."/>
            <person name="Hertz-Fowler C."/>
            <person name="Berriman M."/>
        </authorList>
    </citation>
    <scope>NUCLEOTIDE SEQUENCE</scope>
    <source>
        <strain evidence="12">Y486</strain>
    </source>
</reference>
<protein>
    <recommendedName>
        <fullName evidence="11">RING-type domain-containing protein</fullName>
    </recommendedName>
</protein>
<keyword evidence="5" id="KW-0479">Metal-binding</keyword>